<evidence type="ECO:0000313" key="4">
    <source>
        <dbReference type="Proteomes" id="UP000054937"/>
    </source>
</evidence>
<evidence type="ECO:0000313" key="3">
    <source>
        <dbReference type="EMBL" id="KRW98862.1"/>
    </source>
</evidence>
<dbReference type="PANTHER" id="PTHR43855">
    <property type="entry name" value="THIOSULFATE SULFURTRANSFERASE"/>
    <property type="match status" value="1"/>
</dbReference>
<feature type="domain" description="Rhodanese" evidence="2">
    <location>
        <begin position="39"/>
        <end position="151"/>
    </location>
</feature>
<dbReference type="SMART" id="SM00450">
    <property type="entry name" value="RHOD"/>
    <property type="match status" value="2"/>
</dbReference>
<dbReference type="Pfam" id="PF00581">
    <property type="entry name" value="Rhodanese"/>
    <property type="match status" value="2"/>
</dbReference>
<feature type="domain" description="Rhodanese" evidence="2">
    <location>
        <begin position="182"/>
        <end position="303"/>
    </location>
</feature>
<dbReference type="InterPro" id="IPR001763">
    <property type="entry name" value="Rhodanese-like_dom"/>
</dbReference>
<dbReference type="InterPro" id="IPR036873">
    <property type="entry name" value="Rhodanese-like_dom_sf"/>
</dbReference>
<dbReference type="PROSITE" id="PS50206">
    <property type="entry name" value="RHODANESE_3"/>
    <property type="match status" value="2"/>
</dbReference>
<sequence length="307" mass="35734">MQALQKLTPKLNLLKFNFSTLKTASPHLINVEDAKQFTNDSQVKFLDIRDIEEYKKDHIDAHTYSGDKFFWFRSGSDPQEIKKLQDTFQEYLVDMGVNKDDYLIPYEQQLSFRKGASCRAYYLLKLLGHKHVSILNGGYDKWLQENQPVTSEVRKVQAKGNFEAGWNKDIWASQVDVLETLKKKDRVFIDVRDEDEWKGESSSPLGKDFNTRKGRIEGARWLFWEKLMKQNNGVAEFNSPEEIRKQMEEIGVKDLNQPITVYCFKGARASNTLIALQTAGFKNVNNYFASWNEWSEDHSLPIDDRVL</sequence>
<keyword evidence="4" id="KW-1185">Reference proteome</keyword>
<keyword evidence="1" id="KW-0677">Repeat</keyword>
<proteinExistence type="predicted"/>
<accession>A0A0V0Q9G3</accession>
<dbReference type="CDD" id="cd01449">
    <property type="entry name" value="TST_Repeat_2"/>
    <property type="match status" value="1"/>
</dbReference>
<dbReference type="InParanoid" id="A0A0V0Q9G3"/>
<dbReference type="SUPFAM" id="SSF52821">
    <property type="entry name" value="Rhodanese/Cell cycle control phosphatase"/>
    <property type="match status" value="2"/>
</dbReference>
<dbReference type="AlphaFoldDB" id="A0A0V0Q9G3"/>
<dbReference type="InterPro" id="IPR051126">
    <property type="entry name" value="Thiosulfate_sulfurtransferase"/>
</dbReference>
<organism evidence="3 4">
    <name type="scientific">Pseudocohnilembus persalinus</name>
    <name type="common">Ciliate</name>
    <dbReference type="NCBI Taxonomy" id="266149"/>
    <lineage>
        <taxon>Eukaryota</taxon>
        <taxon>Sar</taxon>
        <taxon>Alveolata</taxon>
        <taxon>Ciliophora</taxon>
        <taxon>Intramacronucleata</taxon>
        <taxon>Oligohymenophorea</taxon>
        <taxon>Scuticociliatia</taxon>
        <taxon>Philasterida</taxon>
        <taxon>Pseudocohnilembidae</taxon>
        <taxon>Pseudocohnilembus</taxon>
    </lineage>
</organism>
<protein>
    <submittedName>
        <fullName evidence="3">Rhodanese-like domain</fullName>
    </submittedName>
</protein>
<evidence type="ECO:0000259" key="2">
    <source>
        <dbReference type="PROSITE" id="PS50206"/>
    </source>
</evidence>
<comment type="caution">
    <text evidence="3">The sequence shown here is derived from an EMBL/GenBank/DDBJ whole genome shotgun (WGS) entry which is preliminary data.</text>
</comment>
<reference evidence="3 4" key="1">
    <citation type="journal article" date="2015" name="Sci. Rep.">
        <title>Genome of the facultative scuticociliatosis pathogen Pseudocohnilembus persalinus provides insight into its virulence through horizontal gene transfer.</title>
        <authorList>
            <person name="Xiong J."/>
            <person name="Wang G."/>
            <person name="Cheng J."/>
            <person name="Tian M."/>
            <person name="Pan X."/>
            <person name="Warren A."/>
            <person name="Jiang C."/>
            <person name="Yuan D."/>
            <person name="Miao W."/>
        </authorList>
    </citation>
    <scope>NUCLEOTIDE SEQUENCE [LARGE SCALE GENOMIC DNA]</scope>
    <source>
        <strain evidence="3">36N120E</strain>
    </source>
</reference>
<evidence type="ECO:0000256" key="1">
    <source>
        <dbReference type="ARBA" id="ARBA00022737"/>
    </source>
</evidence>
<dbReference type="Gene3D" id="3.40.250.10">
    <property type="entry name" value="Rhodanese-like domain"/>
    <property type="match status" value="2"/>
</dbReference>
<dbReference type="PANTHER" id="PTHR43855:SF1">
    <property type="entry name" value="THIOSULFATE SULFURTRANSFERASE"/>
    <property type="match status" value="1"/>
</dbReference>
<dbReference type="EMBL" id="LDAU01000227">
    <property type="protein sequence ID" value="KRW98862.1"/>
    <property type="molecule type" value="Genomic_DNA"/>
</dbReference>
<gene>
    <name evidence="3" type="ORF">PPERSA_04795</name>
</gene>
<name>A0A0V0Q9G3_PSEPJ</name>
<dbReference type="OrthoDB" id="288459at2759"/>
<dbReference type="OMA" id="PVYLYCF"/>
<dbReference type="Proteomes" id="UP000054937">
    <property type="component" value="Unassembled WGS sequence"/>
</dbReference>